<feature type="transmembrane region" description="Helical" evidence="1">
    <location>
        <begin position="265"/>
        <end position="288"/>
    </location>
</feature>
<accession>A0ABN2FTP1</accession>
<evidence type="ECO:0000313" key="2">
    <source>
        <dbReference type="EMBL" id="GAA1659352.1"/>
    </source>
</evidence>
<feature type="transmembrane region" description="Helical" evidence="1">
    <location>
        <begin position="53"/>
        <end position="76"/>
    </location>
</feature>
<feature type="transmembrane region" description="Helical" evidence="1">
    <location>
        <begin position="171"/>
        <end position="195"/>
    </location>
</feature>
<organism evidence="2 3">
    <name type="scientific">Fodinicola feengrottensis</name>
    <dbReference type="NCBI Taxonomy" id="435914"/>
    <lineage>
        <taxon>Bacteria</taxon>
        <taxon>Bacillati</taxon>
        <taxon>Actinomycetota</taxon>
        <taxon>Actinomycetes</taxon>
        <taxon>Mycobacteriales</taxon>
        <taxon>Fodinicola</taxon>
    </lineage>
</organism>
<gene>
    <name evidence="2" type="ORF">GCM10009765_05880</name>
</gene>
<keyword evidence="1" id="KW-0472">Membrane</keyword>
<protein>
    <submittedName>
        <fullName evidence="2">ABC transporter permease</fullName>
    </submittedName>
</protein>
<feature type="transmembrane region" description="Helical" evidence="1">
    <location>
        <begin position="135"/>
        <end position="159"/>
    </location>
</feature>
<dbReference type="EMBL" id="BAAANY010000002">
    <property type="protein sequence ID" value="GAA1659352.1"/>
    <property type="molecule type" value="Genomic_DNA"/>
</dbReference>
<name>A0ABN2FTP1_9ACTN</name>
<keyword evidence="1" id="KW-0812">Transmembrane</keyword>
<evidence type="ECO:0000313" key="3">
    <source>
        <dbReference type="Proteomes" id="UP001500618"/>
    </source>
</evidence>
<feature type="transmembrane region" description="Helical" evidence="1">
    <location>
        <begin position="201"/>
        <end position="220"/>
    </location>
</feature>
<feature type="transmembrane region" description="Helical" evidence="1">
    <location>
        <begin position="83"/>
        <end position="104"/>
    </location>
</feature>
<comment type="caution">
    <text evidence="2">The sequence shown here is derived from an EMBL/GenBank/DDBJ whole genome shotgun (WGS) entry which is preliminary data.</text>
</comment>
<sequence>MSDIVATDRDVIHDIGYRHYEGSRLGRGYIFRSLFLQSLRSAYGLGRSAKAKILPIGIFAVMVLPAFIVVAIVSFAHMTAIPLAYTSYAITFQVIVSIFVASQAPQLVSRDLRFRLTTLYFSRPLSRFDYVTAKFAALASALFVLTAAPLVVLYVGMLLAKLPILEQTTQFLSAIVGAAVLSVLLAGVGLLLASLTIRRGIGVATVIALLLVSSTGALMVQGLAHQLGLGFLATYAGLFSPYGLVDGLQVALLGATPAGPAGPLDLVSGGVFTVAPLVVITASFYLLLARYRKVVAA</sequence>
<dbReference type="RefSeq" id="WP_344306872.1">
    <property type="nucleotide sequence ID" value="NZ_BAAANY010000002.1"/>
</dbReference>
<reference evidence="2 3" key="1">
    <citation type="journal article" date="2019" name="Int. J. Syst. Evol. Microbiol.">
        <title>The Global Catalogue of Microorganisms (GCM) 10K type strain sequencing project: providing services to taxonomists for standard genome sequencing and annotation.</title>
        <authorList>
            <consortium name="The Broad Institute Genomics Platform"/>
            <consortium name="The Broad Institute Genome Sequencing Center for Infectious Disease"/>
            <person name="Wu L."/>
            <person name="Ma J."/>
        </authorList>
    </citation>
    <scope>NUCLEOTIDE SEQUENCE [LARGE SCALE GENOMIC DNA]</scope>
    <source>
        <strain evidence="2 3">JCM 14718</strain>
    </source>
</reference>
<dbReference type="Proteomes" id="UP001500618">
    <property type="component" value="Unassembled WGS sequence"/>
</dbReference>
<evidence type="ECO:0000256" key="1">
    <source>
        <dbReference type="SAM" id="Phobius"/>
    </source>
</evidence>
<keyword evidence="3" id="KW-1185">Reference proteome</keyword>
<proteinExistence type="predicted"/>
<keyword evidence="1" id="KW-1133">Transmembrane helix</keyword>